<evidence type="ECO:0000313" key="14">
    <source>
        <dbReference type="Ensembl" id="ENSMLUP00000021310.1"/>
    </source>
</evidence>
<keyword evidence="7" id="KW-1133">Transmembrane helix</keyword>
<dbReference type="GO" id="GO:0006955">
    <property type="term" value="P:immune response"/>
    <property type="evidence" value="ECO:0007669"/>
    <property type="project" value="InterPro"/>
</dbReference>
<feature type="chain" id="PRO_5003419439" description="Ig-like domain-containing protein" evidence="12">
    <location>
        <begin position="25"/>
        <end position="325"/>
    </location>
</feature>
<comment type="function">
    <text evidence="1">Involved in the presentation of foreign antigens to the immune system.</text>
</comment>
<sequence length="325" mass="35888">MRVMKSPTLLLLLSGALVLTPTWAGHSLGYFYTVVSPPGRGEPGYLAVGCMDYRQCLRFESEDGAPCVEREDPQFWDREPGKFKGSAANYRVSLDTLNQSENRSHTYQVMYGCDVGPTDASHAYAYDGAGYSALNQNLTSWTAAHMAAHITCDAEHPKSYLKGSRMEWLRVYLEKGKETLQRADTPKAHGTHRPISDLEVTLRCWALGFYPADIALTWQRDREDKTQDMELVESRPAGDGTFQKWAAAAVGIPPGEEQRYTCHVQHEGLPDPLTLRREPPSYIMGIAWGPGAGMWGRRRSGGKRGSSAQAASSDGAQGCKVLLVK</sequence>
<keyword evidence="9" id="KW-0325">Glycoprotein</keyword>
<comment type="subcellular location">
    <subcellularLocation>
        <location evidence="2">Membrane</location>
        <topology evidence="2">Single-pass type I membrane protein</topology>
    </subcellularLocation>
</comment>
<reference evidence="14" key="3">
    <citation type="submission" date="2025-09" db="UniProtKB">
        <authorList>
            <consortium name="Ensembl"/>
        </authorList>
    </citation>
    <scope>IDENTIFICATION</scope>
</reference>
<dbReference type="PANTHER" id="PTHR16675">
    <property type="entry name" value="MHC CLASS I-RELATED"/>
    <property type="match status" value="1"/>
</dbReference>
<feature type="compositionally biased region" description="Low complexity" evidence="11">
    <location>
        <begin position="305"/>
        <end position="315"/>
    </location>
</feature>
<dbReference type="InterPro" id="IPR007110">
    <property type="entry name" value="Ig-like_dom"/>
</dbReference>
<dbReference type="Pfam" id="PF06623">
    <property type="entry name" value="MHC_I_C"/>
    <property type="match status" value="1"/>
</dbReference>
<feature type="domain" description="Ig-like" evidence="13">
    <location>
        <begin position="186"/>
        <end position="276"/>
    </location>
</feature>
<dbReference type="Ensembl" id="ENSMLUT00000027953.1">
    <property type="protein sequence ID" value="ENSMLUP00000021310.1"/>
    <property type="gene ID" value="ENSMLUG00000025372.1"/>
</dbReference>
<dbReference type="InterPro" id="IPR050208">
    <property type="entry name" value="MHC_class-I_related"/>
</dbReference>
<dbReference type="GO" id="GO:0042612">
    <property type="term" value="C:MHC class I protein complex"/>
    <property type="evidence" value="ECO:0007669"/>
    <property type="project" value="UniProtKB-KW"/>
</dbReference>
<dbReference type="InterPro" id="IPR010579">
    <property type="entry name" value="MHC_I_a_C"/>
</dbReference>
<dbReference type="Pfam" id="PF07654">
    <property type="entry name" value="C1-set"/>
    <property type="match status" value="1"/>
</dbReference>
<dbReference type="GeneTree" id="ENSGT01120000271826"/>
<dbReference type="GO" id="GO:0005102">
    <property type="term" value="F:signaling receptor binding"/>
    <property type="evidence" value="ECO:0007669"/>
    <property type="project" value="TreeGrafter"/>
</dbReference>
<evidence type="ECO:0000256" key="2">
    <source>
        <dbReference type="ARBA" id="ARBA00004479"/>
    </source>
</evidence>
<dbReference type="Pfam" id="PF00129">
    <property type="entry name" value="MHC_I"/>
    <property type="match status" value="1"/>
</dbReference>
<dbReference type="PRINTS" id="PR01638">
    <property type="entry name" value="MHCCLASSI"/>
</dbReference>
<dbReference type="GO" id="GO:0002476">
    <property type="term" value="P:antigen processing and presentation of endogenous peptide antigen via MHC class Ib"/>
    <property type="evidence" value="ECO:0007669"/>
    <property type="project" value="TreeGrafter"/>
</dbReference>
<dbReference type="GO" id="GO:0030670">
    <property type="term" value="C:phagocytic vesicle membrane"/>
    <property type="evidence" value="ECO:0007669"/>
    <property type="project" value="UniProtKB-ARBA"/>
</dbReference>
<dbReference type="OMA" id="MAAHITC"/>
<evidence type="ECO:0000256" key="6">
    <source>
        <dbReference type="ARBA" id="ARBA00022859"/>
    </source>
</evidence>
<protein>
    <recommendedName>
        <fullName evidence="13">Ig-like domain-containing protein</fullName>
    </recommendedName>
</protein>
<accession>G1QC77</accession>
<evidence type="ECO:0000256" key="3">
    <source>
        <dbReference type="ARBA" id="ARBA00006909"/>
    </source>
</evidence>
<dbReference type="InterPro" id="IPR011161">
    <property type="entry name" value="MHC_I-like_Ag-recog"/>
</dbReference>
<keyword evidence="6" id="KW-0391">Immunity</keyword>
<dbReference type="SUPFAM" id="SSF48726">
    <property type="entry name" value="Immunoglobulin"/>
    <property type="match status" value="1"/>
</dbReference>
<dbReference type="GO" id="GO:0098553">
    <property type="term" value="C:lumenal side of endoplasmic reticulum membrane"/>
    <property type="evidence" value="ECO:0007669"/>
    <property type="project" value="UniProtKB-ARBA"/>
</dbReference>
<dbReference type="InterPro" id="IPR036179">
    <property type="entry name" value="Ig-like_dom_sf"/>
</dbReference>
<keyword evidence="8" id="KW-0472">Membrane</keyword>
<keyword evidence="15" id="KW-1185">Reference proteome</keyword>
<reference evidence="14" key="2">
    <citation type="submission" date="2025-08" db="UniProtKB">
        <authorList>
            <consortium name="Ensembl"/>
        </authorList>
    </citation>
    <scope>IDENTIFICATION</scope>
</reference>
<dbReference type="FunFam" id="2.60.40.10:FF:000014">
    <property type="entry name" value="H-2 class I histocompatibility antigen, alpha chain"/>
    <property type="match status" value="1"/>
</dbReference>
<feature type="region of interest" description="Disordered" evidence="11">
    <location>
        <begin position="295"/>
        <end position="315"/>
    </location>
</feature>
<dbReference type="SUPFAM" id="SSF54452">
    <property type="entry name" value="MHC antigen-recognition domain"/>
    <property type="match status" value="1"/>
</dbReference>
<evidence type="ECO:0000256" key="11">
    <source>
        <dbReference type="SAM" id="MobiDB-lite"/>
    </source>
</evidence>
<dbReference type="Gene3D" id="2.60.40.10">
    <property type="entry name" value="Immunoglobulins"/>
    <property type="match status" value="1"/>
</dbReference>
<evidence type="ECO:0000256" key="12">
    <source>
        <dbReference type="SAM" id="SignalP"/>
    </source>
</evidence>
<dbReference type="InterPro" id="IPR001039">
    <property type="entry name" value="MHC_I_a_a1/a2"/>
</dbReference>
<dbReference type="CDD" id="cd07698">
    <property type="entry name" value="IgC1_MHC_I_alpha3"/>
    <property type="match status" value="1"/>
</dbReference>
<dbReference type="EMBL" id="AAPE02025137">
    <property type="status" value="NOT_ANNOTATED_CDS"/>
    <property type="molecule type" value="Genomic_DNA"/>
</dbReference>
<organism evidence="14 15">
    <name type="scientific">Myotis lucifugus</name>
    <name type="common">Little brown bat</name>
    <dbReference type="NCBI Taxonomy" id="59463"/>
    <lineage>
        <taxon>Eukaryota</taxon>
        <taxon>Metazoa</taxon>
        <taxon>Chordata</taxon>
        <taxon>Craniata</taxon>
        <taxon>Vertebrata</taxon>
        <taxon>Euteleostomi</taxon>
        <taxon>Mammalia</taxon>
        <taxon>Eutheria</taxon>
        <taxon>Laurasiatheria</taxon>
        <taxon>Chiroptera</taxon>
        <taxon>Yangochiroptera</taxon>
        <taxon>Vespertilionidae</taxon>
        <taxon>Myotis</taxon>
    </lineage>
</organism>
<dbReference type="AlphaFoldDB" id="G1QC77"/>
<proteinExistence type="inferred from homology"/>
<dbReference type="InterPro" id="IPR003597">
    <property type="entry name" value="Ig_C1-set"/>
</dbReference>
<dbReference type="GO" id="GO:0009897">
    <property type="term" value="C:external side of plasma membrane"/>
    <property type="evidence" value="ECO:0007669"/>
    <property type="project" value="TreeGrafter"/>
</dbReference>
<dbReference type="InterPro" id="IPR003006">
    <property type="entry name" value="Ig/MHC_CS"/>
</dbReference>
<evidence type="ECO:0000259" key="13">
    <source>
        <dbReference type="PROSITE" id="PS50835"/>
    </source>
</evidence>
<dbReference type="InterPro" id="IPR037055">
    <property type="entry name" value="MHC_I-like_Ag-recog_sf"/>
</dbReference>
<comment type="similarity">
    <text evidence="3 10">Belongs to the MHC class I family.</text>
</comment>
<dbReference type="InterPro" id="IPR011162">
    <property type="entry name" value="MHC_I/II-like_Ag-recog"/>
</dbReference>
<evidence type="ECO:0000256" key="4">
    <source>
        <dbReference type="ARBA" id="ARBA00022451"/>
    </source>
</evidence>
<dbReference type="FunFam" id="3.30.500.10:FF:000001">
    <property type="entry name" value="H-2 class I histocompatibility antigen, alpha chain"/>
    <property type="match status" value="1"/>
</dbReference>
<dbReference type="Proteomes" id="UP000001074">
    <property type="component" value="Unassembled WGS sequence"/>
</dbReference>
<keyword evidence="4" id="KW-0490">MHC I</keyword>
<dbReference type="STRING" id="59463.ENSMLUP00000021310"/>
<dbReference type="PROSITE" id="PS00290">
    <property type="entry name" value="IG_MHC"/>
    <property type="match status" value="1"/>
</dbReference>
<name>G1QC77_MYOLU</name>
<dbReference type="eggNOG" id="ENOG502RQEK">
    <property type="taxonomic scope" value="Eukaryota"/>
</dbReference>
<evidence type="ECO:0000256" key="8">
    <source>
        <dbReference type="ARBA" id="ARBA00023136"/>
    </source>
</evidence>
<reference evidence="14 15" key="1">
    <citation type="journal article" date="2011" name="Nature">
        <title>A high-resolution map of human evolutionary constraint using 29 mammals.</title>
        <authorList>
            <person name="Lindblad-Toh K."/>
            <person name="Garber M."/>
            <person name="Zuk O."/>
            <person name="Lin M.F."/>
            <person name="Parker B.J."/>
            <person name="Washietl S."/>
            <person name="Kheradpour P."/>
            <person name="Ernst J."/>
            <person name="Jordan G."/>
            <person name="Mauceli E."/>
            <person name="Ward L.D."/>
            <person name="Lowe C.B."/>
            <person name="Holloway A.K."/>
            <person name="Clamp M."/>
            <person name="Gnerre S."/>
            <person name="Alfoldi J."/>
            <person name="Beal K."/>
            <person name="Chang J."/>
            <person name="Clawson H."/>
            <person name="Cuff J."/>
            <person name="Di Palma F."/>
            <person name="Fitzgerald S."/>
            <person name="Flicek P."/>
            <person name="Guttman M."/>
            <person name="Hubisz M.J."/>
            <person name="Jaffe D.B."/>
            <person name="Jungreis I."/>
            <person name="Kent W.J."/>
            <person name="Kostka D."/>
            <person name="Lara M."/>
            <person name="Martins A.L."/>
            <person name="Massingham T."/>
            <person name="Moltke I."/>
            <person name="Raney B.J."/>
            <person name="Rasmussen M.D."/>
            <person name="Robinson J."/>
            <person name="Stark A."/>
            <person name="Vilella A.J."/>
            <person name="Wen J."/>
            <person name="Xie X."/>
            <person name="Zody M.C."/>
            <person name="Baldwin J."/>
            <person name="Bloom T."/>
            <person name="Chin C.W."/>
            <person name="Heiman D."/>
            <person name="Nicol R."/>
            <person name="Nusbaum C."/>
            <person name="Young S."/>
            <person name="Wilkinson J."/>
            <person name="Worley K.C."/>
            <person name="Kovar C.L."/>
            <person name="Muzny D.M."/>
            <person name="Gibbs R.A."/>
            <person name="Cree A."/>
            <person name="Dihn H.H."/>
            <person name="Fowler G."/>
            <person name="Jhangiani S."/>
            <person name="Joshi V."/>
            <person name="Lee S."/>
            <person name="Lewis L.R."/>
            <person name="Nazareth L.V."/>
            <person name="Okwuonu G."/>
            <person name="Santibanez J."/>
            <person name="Warren W.C."/>
            <person name="Mardis E.R."/>
            <person name="Weinstock G.M."/>
            <person name="Wilson R.K."/>
            <person name="Delehaunty K."/>
            <person name="Dooling D."/>
            <person name="Fronik C."/>
            <person name="Fulton L."/>
            <person name="Fulton B."/>
            <person name="Graves T."/>
            <person name="Minx P."/>
            <person name="Sodergren E."/>
            <person name="Birney E."/>
            <person name="Margulies E.H."/>
            <person name="Herrero J."/>
            <person name="Green E.D."/>
            <person name="Haussler D."/>
            <person name="Siepel A."/>
            <person name="Goldman N."/>
            <person name="Pollard K.S."/>
            <person name="Pedersen J.S."/>
            <person name="Lander E.S."/>
            <person name="Kellis M."/>
        </authorList>
    </citation>
    <scope>NUCLEOTIDE SEQUENCE [LARGE SCALE GENOMIC DNA]</scope>
</reference>
<evidence type="ECO:0000256" key="9">
    <source>
        <dbReference type="ARBA" id="ARBA00023180"/>
    </source>
</evidence>
<evidence type="ECO:0000256" key="5">
    <source>
        <dbReference type="ARBA" id="ARBA00022692"/>
    </source>
</evidence>
<keyword evidence="12" id="KW-0732">Signal</keyword>
<dbReference type="GO" id="GO:0002486">
    <property type="term" value="P:antigen processing and presentation of endogenous peptide antigen via MHC class I via ER pathway, TAP-independent"/>
    <property type="evidence" value="ECO:0007669"/>
    <property type="project" value="TreeGrafter"/>
</dbReference>
<dbReference type="InParanoid" id="G1QC77"/>
<dbReference type="InterPro" id="IPR013783">
    <property type="entry name" value="Ig-like_fold"/>
</dbReference>
<dbReference type="PANTHER" id="PTHR16675:SF251">
    <property type="entry name" value="HLA CLASS I HISTOCOMPATIBILITY ANTIGEN, C ALPHA CHAIN"/>
    <property type="match status" value="1"/>
</dbReference>
<dbReference type="GO" id="GO:0042605">
    <property type="term" value="F:peptide antigen binding"/>
    <property type="evidence" value="ECO:0007669"/>
    <property type="project" value="TreeGrafter"/>
</dbReference>
<evidence type="ECO:0000313" key="15">
    <source>
        <dbReference type="Proteomes" id="UP000001074"/>
    </source>
</evidence>
<dbReference type="HOGENOM" id="CLU_047501_1_1_1"/>
<evidence type="ECO:0000256" key="7">
    <source>
        <dbReference type="ARBA" id="ARBA00022989"/>
    </source>
</evidence>
<evidence type="ECO:0000256" key="1">
    <source>
        <dbReference type="ARBA" id="ARBA00002297"/>
    </source>
</evidence>
<dbReference type="PROSITE" id="PS50835">
    <property type="entry name" value="IG_LIKE"/>
    <property type="match status" value="1"/>
</dbReference>
<evidence type="ECO:0000256" key="10">
    <source>
        <dbReference type="RuleBase" id="RU004439"/>
    </source>
</evidence>
<feature type="signal peptide" evidence="12">
    <location>
        <begin position="1"/>
        <end position="24"/>
    </location>
</feature>
<keyword evidence="5" id="KW-0812">Transmembrane</keyword>
<dbReference type="SMART" id="SM00407">
    <property type="entry name" value="IGc1"/>
    <property type="match status" value="1"/>
</dbReference>
<dbReference type="Gene3D" id="3.30.500.10">
    <property type="entry name" value="MHC class I-like antigen recognition-like"/>
    <property type="match status" value="1"/>
</dbReference>
<dbReference type="GO" id="GO:0005615">
    <property type="term" value="C:extracellular space"/>
    <property type="evidence" value="ECO:0007669"/>
    <property type="project" value="TreeGrafter"/>
</dbReference>
<dbReference type="GO" id="GO:0001916">
    <property type="term" value="P:positive regulation of T cell mediated cytotoxicity"/>
    <property type="evidence" value="ECO:0007669"/>
    <property type="project" value="TreeGrafter"/>
</dbReference>